<dbReference type="GO" id="GO:0005524">
    <property type="term" value="F:ATP binding"/>
    <property type="evidence" value="ECO:0007669"/>
    <property type="project" value="UniProtKB-KW"/>
</dbReference>
<keyword evidence="6" id="KW-0547">Nucleotide-binding</keyword>
<evidence type="ECO:0000256" key="6">
    <source>
        <dbReference type="ARBA" id="ARBA00022741"/>
    </source>
</evidence>
<evidence type="ECO:0000256" key="12">
    <source>
        <dbReference type="RuleBase" id="RU003748"/>
    </source>
</evidence>
<dbReference type="GO" id="GO:0005829">
    <property type="term" value="C:cytosol"/>
    <property type="evidence" value="ECO:0007669"/>
    <property type="project" value="TreeGrafter"/>
</dbReference>
<comment type="subcellular location">
    <subcellularLocation>
        <location evidence="1">Cytoplasm</location>
    </subcellularLocation>
</comment>
<keyword evidence="4" id="KW-0963">Cytoplasm</keyword>
<dbReference type="Pfam" id="PF00152">
    <property type="entry name" value="tRNA-synt_2"/>
    <property type="match status" value="1"/>
</dbReference>
<dbReference type="Gene3D" id="3.30.930.10">
    <property type="entry name" value="Bira Bifunctional Protein, Domain 2"/>
    <property type="match status" value="1"/>
</dbReference>
<reference evidence="15 16" key="1">
    <citation type="submission" date="2017-08" db="EMBL/GenBank/DDBJ databases">
        <title>Acidophilic green algal genome provides insights into adaptation to an acidic environment.</title>
        <authorList>
            <person name="Hirooka S."/>
            <person name="Hirose Y."/>
            <person name="Kanesaki Y."/>
            <person name="Higuchi S."/>
            <person name="Fujiwara T."/>
            <person name="Onuma R."/>
            <person name="Era A."/>
            <person name="Ohbayashi R."/>
            <person name="Uzuka A."/>
            <person name="Nozaki H."/>
            <person name="Yoshikawa H."/>
            <person name="Miyagishima S.Y."/>
        </authorList>
    </citation>
    <scope>NUCLEOTIDE SEQUENCE [LARGE SCALE GENOMIC DNA]</scope>
    <source>
        <strain evidence="15 16">NIES-2499</strain>
    </source>
</reference>
<dbReference type="OrthoDB" id="21243at2759"/>
<dbReference type="EC" id="6.1.1.6" evidence="3 12"/>
<dbReference type="GO" id="GO:0006430">
    <property type="term" value="P:lysyl-tRNA aminoacylation"/>
    <property type="evidence" value="ECO:0007669"/>
    <property type="project" value="InterPro"/>
</dbReference>
<comment type="caution">
    <text evidence="15">The sequence shown here is derived from an EMBL/GenBank/DDBJ whole genome shotgun (WGS) entry which is preliminary data.</text>
</comment>
<evidence type="ECO:0000256" key="3">
    <source>
        <dbReference type="ARBA" id="ARBA00013166"/>
    </source>
</evidence>
<dbReference type="InterPro" id="IPR034762">
    <property type="entry name" value="Lys-tRNA-ligase_II_bac/euk"/>
</dbReference>
<evidence type="ECO:0000256" key="5">
    <source>
        <dbReference type="ARBA" id="ARBA00022598"/>
    </source>
</evidence>
<evidence type="ECO:0000256" key="11">
    <source>
        <dbReference type="ARBA" id="ARBA00048573"/>
    </source>
</evidence>
<name>A0A250XRY1_9CHLO</name>
<dbReference type="PANTHER" id="PTHR42918">
    <property type="entry name" value="LYSYL-TRNA SYNTHETASE"/>
    <property type="match status" value="1"/>
</dbReference>
<dbReference type="GO" id="GO:0000049">
    <property type="term" value="F:tRNA binding"/>
    <property type="evidence" value="ECO:0007669"/>
    <property type="project" value="TreeGrafter"/>
</dbReference>
<dbReference type="InterPro" id="IPR012340">
    <property type="entry name" value="NA-bd_OB-fold"/>
</dbReference>
<proteinExistence type="inferred from homology"/>
<evidence type="ECO:0000256" key="8">
    <source>
        <dbReference type="ARBA" id="ARBA00022917"/>
    </source>
</evidence>
<keyword evidence="16" id="KW-1185">Reference proteome</keyword>
<keyword evidence="7" id="KW-0067">ATP-binding</keyword>
<evidence type="ECO:0000256" key="9">
    <source>
        <dbReference type="ARBA" id="ARBA00023146"/>
    </source>
</evidence>
<dbReference type="InterPro" id="IPR002313">
    <property type="entry name" value="Lys-tRNA-ligase_II"/>
</dbReference>
<dbReference type="SUPFAM" id="SSF50249">
    <property type="entry name" value="Nucleic acid-binding proteins"/>
    <property type="match status" value="1"/>
</dbReference>
<evidence type="ECO:0000313" key="16">
    <source>
        <dbReference type="Proteomes" id="UP000232323"/>
    </source>
</evidence>
<keyword evidence="5" id="KW-0436">Ligase</keyword>
<dbReference type="InterPro" id="IPR004364">
    <property type="entry name" value="Aa-tRNA-synt_II"/>
</dbReference>
<evidence type="ECO:0000256" key="1">
    <source>
        <dbReference type="ARBA" id="ARBA00004496"/>
    </source>
</evidence>
<dbReference type="InterPro" id="IPR004365">
    <property type="entry name" value="NA-bd_OB_tRNA"/>
</dbReference>
<dbReference type="EMBL" id="BEGY01000196">
    <property type="protein sequence ID" value="GAX85851.1"/>
    <property type="molecule type" value="Genomic_DNA"/>
</dbReference>
<dbReference type="SUPFAM" id="SSF55681">
    <property type="entry name" value="Class II aaRS and biotin synthetases"/>
    <property type="match status" value="1"/>
</dbReference>
<dbReference type="GO" id="GO:0004824">
    <property type="term" value="F:lysine-tRNA ligase activity"/>
    <property type="evidence" value="ECO:0007669"/>
    <property type="project" value="UniProtKB-EC"/>
</dbReference>
<feature type="domain" description="Aminoacyl-transfer RNA synthetases class-II family profile" evidence="14">
    <location>
        <begin position="323"/>
        <end position="652"/>
    </location>
</feature>
<keyword evidence="8" id="KW-0648">Protein biosynthesis</keyword>
<evidence type="ECO:0000256" key="10">
    <source>
        <dbReference type="ARBA" id="ARBA00030563"/>
    </source>
</evidence>
<dbReference type="PIRSF" id="PIRSF039101">
    <property type="entry name" value="LysRS2"/>
    <property type="match status" value="1"/>
</dbReference>
<comment type="catalytic activity">
    <reaction evidence="11 12">
        <text>tRNA(Lys) + L-lysine + ATP = L-lysyl-tRNA(Lys) + AMP + diphosphate</text>
        <dbReference type="Rhea" id="RHEA:20792"/>
        <dbReference type="Rhea" id="RHEA-COMP:9696"/>
        <dbReference type="Rhea" id="RHEA-COMP:9697"/>
        <dbReference type="ChEBI" id="CHEBI:30616"/>
        <dbReference type="ChEBI" id="CHEBI:32551"/>
        <dbReference type="ChEBI" id="CHEBI:33019"/>
        <dbReference type="ChEBI" id="CHEBI:78442"/>
        <dbReference type="ChEBI" id="CHEBI:78529"/>
        <dbReference type="ChEBI" id="CHEBI:456215"/>
        <dbReference type="EC" id="6.1.1.6"/>
    </reaction>
</comment>
<dbReference type="Gene3D" id="2.40.50.140">
    <property type="entry name" value="Nucleic acid-binding proteins"/>
    <property type="match status" value="1"/>
</dbReference>
<evidence type="ECO:0000256" key="2">
    <source>
        <dbReference type="ARBA" id="ARBA00008226"/>
    </source>
</evidence>
<protein>
    <recommendedName>
        <fullName evidence="3 12">Lysine--tRNA ligase</fullName>
        <ecNumber evidence="3 12">6.1.1.6</ecNumber>
    </recommendedName>
    <alternativeName>
        <fullName evidence="10 12">Lysyl-tRNA synthetase</fullName>
    </alternativeName>
</protein>
<evidence type="ECO:0000313" key="15">
    <source>
        <dbReference type="EMBL" id="GAX85851.1"/>
    </source>
</evidence>
<sequence>MLKIDIKGMGNCMHLGNFALKLVAQLVRKSEVTHRHSAKFYPLLSAAVDHRQPFIPHFTNFVNFCAMTSVEVPYPNLPETFNEDLKDEDGALMSKSEFKKRQKTNRVAQEKAEKQVEKAKQAAQQQAEKAAKGDTGDNGALEDDSNEEVDPTLYFENRIKALEVKKGKGINPYPHKFYVSMSMPDYVQKFKSLQAGEQLTDVTISLAGRIYSKRASGTKLLFYDLKAEGCKVQVMADARTSVLELPEFQAVHNETKRGDIVGVEGHPGKSKKGELSIIPRKFTVLSPCLHMPPTAHSGLKDQETRYRQRYLDLICNPEVRNNFFVRTKVIQFVRRYLDQRNFLEVETPMMNMIPGGATAKPFVTYHNDLNMQLYMRIAPELYLKMLVVGGIERVYEIGRQFRNEGIDMTHNPEFTTVEFYQAYADYKDLLDLTEHLISQMVLEIKGSYKIQYHSNGPDADPIEIDFTPPWRRISMISGLEEILEVKFPADLDSAEARQLLADQIKKHNINCPPPLTPARMLDKLVGEFLEEQCINPTFICDHPQLMSPLAKWHRSLPGMTERFELFINKREVCNAYTELNDPVRQRELFSDQAKSKEEGDDEAMFVDENFCTALEYGLPPTGGWGMGIDRMTMLLTDTANIKEVLLFPAMKPQDS</sequence>
<dbReference type="InterPro" id="IPR044136">
    <property type="entry name" value="Lys-tRNA-ligase_II_N"/>
</dbReference>
<dbReference type="STRING" id="1157962.A0A250XRY1"/>
<dbReference type="Pfam" id="PF01336">
    <property type="entry name" value="tRNA_anti-codon"/>
    <property type="match status" value="1"/>
</dbReference>
<organism evidence="15 16">
    <name type="scientific">Chlamydomonas eustigma</name>
    <dbReference type="NCBI Taxonomy" id="1157962"/>
    <lineage>
        <taxon>Eukaryota</taxon>
        <taxon>Viridiplantae</taxon>
        <taxon>Chlorophyta</taxon>
        <taxon>core chlorophytes</taxon>
        <taxon>Chlorophyceae</taxon>
        <taxon>CS clade</taxon>
        <taxon>Chlamydomonadales</taxon>
        <taxon>Chlamydomonadaceae</taxon>
        <taxon>Chlamydomonas</taxon>
    </lineage>
</organism>
<keyword evidence="9" id="KW-0030">Aminoacyl-tRNA synthetase</keyword>
<dbReference type="HAMAP" id="MF_00252">
    <property type="entry name" value="Lys_tRNA_synth_class2"/>
    <property type="match status" value="1"/>
</dbReference>
<dbReference type="AlphaFoldDB" id="A0A250XRY1"/>
<evidence type="ECO:0000259" key="14">
    <source>
        <dbReference type="PROSITE" id="PS50862"/>
    </source>
</evidence>
<evidence type="ECO:0000256" key="7">
    <source>
        <dbReference type="ARBA" id="ARBA00022840"/>
    </source>
</evidence>
<dbReference type="PRINTS" id="PR00982">
    <property type="entry name" value="TRNASYNTHLYS"/>
</dbReference>
<dbReference type="Proteomes" id="UP000232323">
    <property type="component" value="Unassembled WGS sequence"/>
</dbReference>
<dbReference type="FunFam" id="2.40.50.140:FF:000050">
    <property type="entry name" value="Lysine--tRNA ligase"/>
    <property type="match status" value="1"/>
</dbReference>
<comment type="similarity">
    <text evidence="2">Belongs to the class-II aminoacyl-tRNA synthetase family.</text>
</comment>
<dbReference type="NCBIfam" id="TIGR00499">
    <property type="entry name" value="lysS_bact"/>
    <property type="match status" value="1"/>
</dbReference>
<evidence type="ECO:0000256" key="13">
    <source>
        <dbReference type="SAM" id="MobiDB-lite"/>
    </source>
</evidence>
<dbReference type="CDD" id="cd04322">
    <property type="entry name" value="LysRS_N"/>
    <property type="match status" value="1"/>
</dbReference>
<dbReference type="PANTHER" id="PTHR42918:SF9">
    <property type="entry name" value="LYSINE--TRNA LIGASE"/>
    <property type="match status" value="1"/>
</dbReference>
<dbReference type="CDD" id="cd00775">
    <property type="entry name" value="LysRS_core"/>
    <property type="match status" value="1"/>
</dbReference>
<feature type="region of interest" description="Disordered" evidence="13">
    <location>
        <begin position="94"/>
        <end position="147"/>
    </location>
</feature>
<dbReference type="PROSITE" id="PS50862">
    <property type="entry name" value="AA_TRNA_LIGASE_II"/>
    <property type="match status" value="1"/>
</dbReference>
<evidence type="ECO:0000256" key="4">
    <source>
        <dbReference type="ARBA" id="ARBA00022490"/>
    </source>
</evidence>
<dbReference type="NCBIfam" id="NF001756">
    <property type="entry name" value="PRK00484.1"/>
    <property type="match status" value="1"/>
</dbReference>
<gene>
    <name evidence="15" type="ORF">CEUSTIGMA_g13266.t1</name>
</gene>
<dbReference type="InterPro" id="IPR045864">
    <property type="entry name" value="aa-tRNA-synth_II/BPL/LPL"/>
</dbReference>
<accession>A0A250XRY1</accession>
<dbReference type="InterPro" id="IPR006195">
    <property type="entry name" value="aa-tRNA-synth_II"/>
</dbReference>
<dbReference type="FunFam" id="3.30.930.10:FF:000238">
    <property type="entry name" value="Lysine--tRNA ligase"/>
    <property type="match status" value="1"/>
</dbReference>
<feature type="compositionally biased region" description="Basic and acidic residues" evidence="13">
    <location>
        <begin position="108"/>
        <end position="120"/>
    </location>
</feature>
<dbReference type="InterPro" id="IPR018149">
    <property type="entry name" value="Lys-tRNA-synth_II_C"/>
</dbReference>